<dbReference type="PANTHER" id="PTHR21016:SF25">
    <property type="entry name" value="TM2 DOMAIN-CONTAINING PROTEIN DDB_G0277895-RELATED"/>
    <property type="match status" value="1"/>
</dbReference>
<name>B7B4X8_9BACT</name>
<dbReference type="GO" id="GO:0016020">
    <property type="term" value="C:membrane"/>
    <property type="evidence" value="ECO:0007669"/>
    <property type="project" value="UniProtKB-SubCell"/>
</dbReference>
<evidence type="ECO:0000313" key="8">
    <source>
        <dbReference type="Proteomes" id="UP000005510"/>
    </source>
</evidence>
<evidence type="ECO:0000256" key="2">
    <source>
        <dbReference type="ARBA" id="ARBA00022692"/>
    </source>
</evidence>
<feature type="domain" description="TM2" evidence="6">
    <location>
        <begin position="44"/>
        <end position="91"/>
    </location>
</feature>
<evidence type="ECO:0000256" key="3">
    <source>
        <dbReference type="ARBA" id="ARBA00022989"/>
    </source>
</evidence>
<dbReference type="HOGENOM" id="CLU_081297_7_1_10"/>
<evidence type="ECO:0000256" key="4">
    <source>
        <dbReference type="ARBA" id="ARBA00023136"/>
    </source>
</evidence>
<evidence type="ECO:0000256" key="5">
    <source>
        <dbReference type="SAM" id="Phobius"/>
    </source>
</evidence>
<dbReference type="Proteomes" id="UP000005510">
    <property type="component" value="Unassembled WGS sequence"/>
</dbReference>
<dbReference type="RefSeq" id="WP_008145852.1">
    <property type="nucleotide sequence ID" value="NZ_CP102285.1"/>
</dbReference>
<proteinExistence type="predicted"/>
<dbReference type="STRING" id="537006.PRABACTJOHN_00069"/>
<protein>
    <submittedName>
        <fullName evidence="7">TM2 domain protein</fullName>
    </submittedName>
</protein>
<dbReference type="GeneID" id="93407166"/>
<dbReference type="Pfam" id="PF05154">
    <property type="entry name" value="TM2"/>
    <property type="match status" value="1"/>
</dbReference>
<feature type="transmembrane region" description="Helical" evidence="5">
    <location>
        <begin position="48"/>
        <end position="66"/>
    </location>
</feature>
<dbReference type="InterPro" id="IPR007829">
    <property type="entry name" value="TM2"/>
</dbReference>
<dbReference type="PANTHER" id="PTHR21016">
    <property type="entry name" value="BETA-AMYLOID BINDING PROTEIN-RELATED"/>
    <property type="match status" value="1"/>
</dbReference>
<evidence type="ECO:0000313" key="7">
    <source>
        <dbReference type="EMBL" id="EEC98514.1"/>
    </source>
</evidence>
<sequence>MEADKVDKFLLANESKFPEYEIPIHQLLNFTPEQELILETTRFKRPGMILLVSIFFGTLGIDRFLTGDIVKGIIKLLTGGGLGIWWLADWFMITGVAKRKNMEKLNQIINI</sequence>
<reference evidence="7 8" key="2">
    <citation type="submission" date="2008-10" db="EMBL/GenBank/DDBJ databases">
        <authorList>
            <person name="Fulton L."/>
            <person name="Clifton S."/>
            <person name="Fulton B."/>
            <person name="Xu J."/>
            <person name="Minx P."/>
            <person name="Pepin K.H."/>
            <person name="Johnson M."/>
            <person name="Bhonagiri V."/>
            <person name="Nash W.E."/>
            <person name="Mardis E.R."/>
            <person name="Wilson R.K."/>
        </authorList>
    </citation>
    <scope>NUCLEOTIDE SEQUENCE [LARGE SCALE GENOMIC DNA]</scope>
    <source>
        <strain evidence="7 8">DSM 18315</strain>
    </source>
</reference>
<keyword evidence="4 5" id="KW-0472">Membrane</keyword>
<gene>
    <name evidence="7" type="ORF">PRABACTJOHN_00069</name>
</gene>
<keyword evidence="2 5" id="KW-0812">Transmembrane</keyword>
<feature type="transmembrane region" description="Helical" evidence="5">
    <location>
        <begin position="72"/>
        <end position="93"/>
    </location>
</feature>
<evidence type="ECO:0000256" key="1">
    <source>
        <dbReference type="ARBA" id="ARBA00004141"/>
    </source>
</evidence>
<organism evidence="7 8">
    <name type="scientific">Parabacteroides johnsonii DSM 18315</name>
    <dbReference type="NCBI Taxonomy" id="537006"/>
    <lineage>
        <taxon>Bacteria</taxon>
        <taxon>Pseudomonadati</taxon>
        <taxon>Bacteroidota</taxon>
        <taxon>Bacteroidia</taxon>
        <taxon>Bacteroidales</taxon>
        <taxon>Tannerellaceae</taxon>
        <taxon>Parabacteroides</taxon>
    </lineage>
</organism>
<accession>B7B4X8</accession>
<dbReference type="AlphaFoldDB" id="B7B4X8"/>
<comment type="caution">
    <text evidence="7">The sequence shown here is derived from an EMBL/GenBank/DDBJ whole genome shotgun (WGS) entry which is preliminary data.</text>
</comment>
<dbReference type="InterPro" id="IPR050932">
    <property type="entry name" value="TM2D1-3-like"/>
</dbReference>
<evidence type="ECO:0000259" key="6">
    <source>
        <dbReference type="Pfam" id="PF05154"/>
    </source>
</evidence>
<dbReference type="EMBL" id="ABYH01000012">
    <property type="protein sequence ID" value="EEC98514.1"/>
    <property type="molecule type" value="Genomic_DNA"/>
</dbReference>
<keyword evidence="3 5" id="KW-1133">Transmembrane helix</keyword>
<reference evidence="7 8" key="1">
    <citation type="submission" date="2008-10" db="EMBL/GenBank/DDBJ databases">
        <title>Draft genome sequence of Parabacteroides johnsonii (DSM 18315).</title>
        <authorList>
            <person name="Sudarsanam P."/>
            <person name="Ley R."/>
            <person name="Guruge J."/>
            <person name="Turnbaugh P.J."/>
            <person name="Mahowald M."/>
            <person name="Liep D."/>
            <person name="Gordon J."/>
        </authorList>
    </citation>
    <scope>NUCLEOTIDE SEQUENCE [LARGE SCALE GENOMIC DNA]</scope>
    <source>
        <strain evidence="7 8">DSM 18315</strain>
    </source>
</reference>
<comment type="subcellular location">
    <subcellularLocation>
        <location evidence="1">Membrane</location>
        <topology evidence="1">Multi-pass membrane protein</topology>
    </subcellularLocation>
</comment>